<dbReference type="EMBL" id="PDYG01000070">
    <property type="protein sequence ID" value="PHU37295.1"/>
    <property type="molecule type" value="Genomic_DNA"/>
</dbReference>
<accession>A0A2G3E2B8</accession>
<feature type="domain" description="SseB protein N-terminal" evidence="2">
    <location>
        <begin position="34"/>
        <end position="139"/>
    </location>
</feature>
<sequence>MAKITKFPGPRKNGAPKVPQSPQETIDVKNPEVEEKMTSYVADKTPQNLNALVEALVKTRVLNPATLNDQKFPIPVAIKNKNGETFLPIYTEKTQIPKDPQSAVIMNLPFLAVVEVALKNPESAGVVINPFSNNLILKRPLLERINEVETARREGKPIPHAPVQKEIKLTEEQYLLFERNRYEFASLPAKFFEDVDAFMETLSKRKEEYIDELFEESYQQKRMYPYLPEDFSVMALGLSESTTAIRLDMPSRDRGIPCSLRIYMVRDKEADIARYFLIEQGKEKVELTEMTAEKKHVSHGEAPVEGAELQTILDLIQENK</sequence>
<gene>
    <name evidence="3" type="ORF">CSX02_08790</name>
</gene>
<dbReference type="AlphaFoldDB" id="A0A2G3E2B8"/>
<dbReference type="RefSeq" id="WP_099386400.1">
    <property type="nucleotide sequence ID" value="NZ_JANSWH010000012.1"/>
</dbReference>
<dbReference type="InterPro" id="IPR009839">
    <property type="entry name" value="SseB_N"/>
</dbReference>
<evidence type="ECO:0000313" key="3">
    <source>
        <dbReference type="EMBL" id="PHU37295.1"/>
    </source>
</evidence>
<dbReference type="Pfam" id="PF07179">
    <property type="entry name" value="SseB"/>
    <property type="match status" value="1"/>
</dbReference>
<keyword evidence="4" id="KW-1185">Reference proteome</keyword>
<evidence type="ECO:0000256" key="1">
    <source>
        <dbReference type="SAM" id="MobiDB-lite"/>
    </source>
</evidence>
<feature type="region of interest" description="Disordered" evidence="1">
    <location>
        <begin position="1"/>
        <end position="32"/>
    </location>
</feature>
<evidence type="ECO:0000259" key="2">
    <source>
        <dbReference type="Pfam" id="PF07179"/>
    </source>
</evidence>
<name>A0A2G3E2B8_9FIRM</name>
<reference evidence="3 4" key="2">
    <citation type="submission" date="2017-10" db="EMBL/GenBank/DDBJ databases">
        <authorList>
            <person name="Banno H."/>
            <person name="Chua N.-H."/>
        </authorList>
    </citation>
    <scope>NUCLEOTIDE SEQUENCE [LARGE SCALE GENOMIC DNA]</scope>
    <source>
        <strain evidence="3 4">JK623</strain>
    </source>
</reference>
<reference evidence="3 4" key="1">
    <citation type="submission" date="2017-10" db="EMBL/GenBank/DDBJ databases">
        <title>Resolving the taxonomy of Roseburia spp., Eubacterium rectale and Agathobacter spp. through phylogenomic analysis.</title>
        <authorList>
            <person name="Sheridan P.O."/>
            <person name="Walker A.W."/>
            <person name="Duncan S.H."/>
            <person name="Scott K.P."/>
            <person name="Toole P.W.O."/>
            <person name="Luis P."/>
            <person name="Flint H.J."/>
        </authorList>
    </citation>
    <scope>NUCLEOTIDE SEQUENCE [LARGE SCALE GENOMIC DNA]</scope>
    <source>
        <strain evidence="3 4">JK623</strain>
    </source>
</reference>
<organism evidence="3 4">
    <name type="scientific">Agathobacter ruminis</name>
    <dbReference type="NCBI Taxonomy" id="1712665"/>
    <lineage>
        <taxon>Bacteria</taxon>
        <taxon>Bacillati</taxon>
        <taxon>Bacillota</taxon>
        <taxon>Clostridia</taxon>
        <taxon>Lachnospirales</taxon>
        <taxon>Lachnospiraceae</taxon>
        <taxon>Agathobacter</taxon>
    </lineage>
</organism>
<dbReference type="Proteomes" id="UP000224563">
    <property type="component" value="Unassembled WGS sequence"/>
</dbReference>
<proteinExistence type="predicted"/>
<evidence type="ECO:0000313" key="4">
    <source>
        <dbReference type="Proteomes" id="UP000224563"/>
    </source>
</evidence>
<protein>
    <recommendedName>
        <fullName evidence="2">SseB protein N-terminal domain-containing protein</fullName>
    </recommendedName>
</protein>
<comment type="caution">
    <text evidence="3">The sequence shown here is derived from an EMBL/GenBank/DDBJ whole genome shotgun (WGS) entry which is preliminary data.</text>
</comment>